<feature type="chain" id="PRO_5021220238" evidence="2">
    <location>
        <begin position="18"/>
        <end position="203"/>
    </location>
</feature>
<gene>
    <name evidence="3" type="ORF">AVEN_235617_1</name>
</gene>
<comment type="caution">
    <text evidence="3">The sequence shown here is derived from an EMBL/GenBank/DDBJ whole genome shotgun (WGS) entry which is preliminary data.</text>
</comment>
<evidence type="ECO:0000313" key="4">
    <source>
        <dbReference type="Proteomes" id="UP000499080"/>
    </source>
</evidence>
<organism evidence="3 4">
    <name type="scientific">Araneus ventricosus</name>
    <name type="common">Orbweaver spider</name>
    <name type="synonym">Epeira ventricosa</name>
    <dbReference type="NCBI Taxonomy" id="182803"/>
    <lineage>
        <taxon>Eukaryota</taxon>
        <taxon>Metazoa</taxon>
        <taxon>Ecdysozoa</taxon>
        <taxon>Arthropoda</taxon>
        <taxon>Chelicerata</taxon>
        <taxon>Arachnida</taxon>
        <taxon>Araneae</taxon>
        <taxon>Araneomorphae</taxon>
        <taxon>Entelegynae</taxon>
        <taxon>Araneoidea</taxon>
        <taxon>Araneidae</taxon>
        <taxon>Araneus</taxon>
    </lineage>
</organism>
<reference evidence="3 4" key="1">
    <citation type="journal article" date="2019" name="Sci. Rep.">
        <title>Orb-weaving spider Araneus ventricosus genome elucidates the spidroin gene catalogue.</title>
        <authorList>
            <person name="Kono N."/>
            <person name="Nakamura H."/>
            <person name="Ohtoshi R."/>
            <person name="Moran D.A.P."/>
            <person name="Shinohara A."/>
            <person name="Yoshida Y."/>
            <person name="Fujiwara M."/>
            <person name="Mori M."/>
            <person name="Tomita M."/>
            <person name="Arakawa K."/>
        </authorList>
    </citation>
    <scope>NUCLEOTIDE SEQUENCE [LARGE SCALE GENOMIC DNA]</scope>
</reference>
<feature type="coiled-coil region" evidence="1">
    <location>
        <begin position="171"/>
        <end position="198"/>
    </location>
</feature>
<keyword evidence="2" id="KW-0732">Signal</keyword>
<dbReference type="AlphaFoldDB" id="A0A4Y2BSW2"/>
<proteinExistence type="predicted"/>
<protein>
    <submittedName>
        <fullName evidence="3">Uncharacterized protein</fullName>
    </submittedName>
</protein>
<dbReference type="EMBL" id="BGPR01000103">
    <property type="protein sequence ID" value="GBL94525.1"/>
    <property type="molecule type" value="Genomic_DNA"/>
</dbReference>
<keyword evidence="4" id="KW-1185">Reference proteome</keyword>
<evidence type="ECO:0000256" key="1">
    <source>
        <dbReference type="SAM" id="Coils"/>
    </source>
</evidence>
<dbReference type="OrthoDB" id="6422843at2759"/>
<evidence type="ECO:0000256" key="2">
    <source>
        <dbReference type="SAM" id="SignalP"/>
    </source>
</evidence>
<evidence type="ECO:0000313" key="3">
    <source>
        <dbReference type="EMBL" id="GBL94525.1"/>
    </source>
</evidence>
<feature type="signal peptide" evidence="2">
    <location>
        <begin position="1"/>
        <end position="17"/>
    </location>
</feature>
<dbReference type="Proteomes" id="UP000499080">
    <property type="component" value="Unassembled WGS sequence"/>
</dbReference>
<accession>A0A4Y2BSW2</accession>
<sequence length="203" mass="23018">MSNLCLLFIFSITLIGGDILWTASQYNFNDEPKECSCYCSDESMALPELFSRVKYKGLARRESLCTCEDFLAPKLHRYILANINDTCDICKCSVVADTYCKDGHPTFFAKYQTVTITVVCVTIGLALMNVVVHCCTRGSKSGRGYERIVDYTEVTEAPTFTVGKLNFSKPLEKLYNANKELKLKFKRLEEKVRNGKTTEYSQI</sequence>
<name>A0A4Y2BSW2_ARAVE</name>
<keyword evidence="1" id="KW-0175">Coiled coil</keyword>